<evidence type="ECO:0000313" key="1">
    <source>
        <dbReference type="EMBL" id="KAH7923805.1"/>
    </source>
</evidence>
<reference evidence="1" key="1">
    <citation type="journal article" date="2021" name="New Phytol.">
        <title>Evolutionary innovations through gain and loss of genes in the ectomycorrhizal Boletales.</title>
        <authorList>
            <person name="Wu G."/>
            <person name="Miyauchi S."/>
            <person name="Morin E."/>
            <person name="Kuo A."/>
            <person name="Drula E."/>
            <person name="Varga T."/>
            <person name="Kohler A."/>
            <person name="Feng B."/>
            <person name="Cao Y."/>
            <person name="Lipzen A."/>
            <person name="Daum C."/>
            <person name="Hundley H."/>
            <person name="Pangilinan J."/>
            <person name="Johnson J."/>
            <person name="Barry K."/>
            <person name="LaButti K."/>
            <person name="Ng V."/>
            <person name="Ahrendt S."/>
            <person name="Min B."/>
            <person name="Choi I.G."/>
            <person name="Park H."/>
            <person name="Plett J.M."/>
            <person name="Magnuson J."/>
            <person name="Spatafora J.W."/>
            <person name="Nagy L.G."/>
            <person name="Henrissat B."/>
            <person name="Grigoriev I.V."/>
            <person name="Yang Z.L."/>
            <person name="Xu J."/>
            <person name="Martin F.M."/>
        </authorList>
    </citation>
    <scope>NUCLEOTIDE SEQUENCE</scope>
    <source>
        <strain evidence="1">KUC20120723A-06</strain>
    </source>
</reference>
<name>A0ACB8BDB3_9AGAM</name>
<proteinExistence type="predicted"/>
<dbReference type="Proteomes" id="UP000790709">
    <property type="component" value="Unassembled WGS sequence"/>
</dbReference>
<sequence>MRVFDHYKDSVIALRDEIEETCVLNVWPKISRAPQLHLLEEWVAAGNPWRFRQKLRVDPVVYGQIVSILETHPIFHNNSNNPQLPVAIQVAVFLYAE</sequence>
<gene>
    <name evidence="1" type="ORF">BV22DRAFT_1014643</name>
</gene>
<protein>
    <submittedName>
        <fullName evidence="1">Uncharacterized protein</fullName>
    </submittedName>
</protein>
<evidence type="ECO:0000313" key="2">
    <source>
        <dbReference type="Proteomes" id="UP000790709"/>
    </source>
</evidence>
<dbReference type="EMBL" id="MU266442">
    <property type="protein sequence ID" value="KAH7923805.1"/>
    <property type="molecule type" value="Genomic_DNA"/>
</dbReference>
<organism evidence="1 2">
    <name type="scientific">Leucogyrophana mollusca</name>
    <dbReference type="NCBI Taxonomy" id="85980"/>
    <lineage>
        <taxon>Eukaryota</taxon>
        <taxon>Fungi</taxon>
        <taxon>Dikarya</taxon>
        <taxon>Basidiomycota</taxon>
        <taxon>Agaricomycotina</taxon>
        <taxon>Agaricomycetes</taxon>
        <taxon>Agaricomycetidae</taxon>
        <taxon>Boletales</taxon>
        <taxon>Boletales incertae sedis</taxon>
        <taxon>Leucogyrophana</taxon>
    </lineage>
</organism>
<accession>A0ACB8BDB3</accession>
<keyword evidence="2" id="KW-1185">Reference proteome</keyword>
<comment type="caution">
    <text evidence="1">The sequence shown here is derived from an EMBL/GenBank/DDBJ whole genome shotgun (WGS) entry which is preliminary data.</text>
</comment>